<dbReference type="OrthoDB" id="5973910at2759"/>
<protein>
    <recommendedName>
        <fullName evidence="4">CARD domain-containing protein</fullName>
    </recommendedName>
</protein>
<evidence type="ECO:0000256" key="1">
    <source>
        <dbReference type="SAM" id="Coils"/>
    </source>
</evidence>
<proteinExistence type="predicted"/>
<feature type="compositionally biased region" description="Gly residues" evidence="2">
    <location>
        <begin position="812"/>
        <end position="829"/>
    </location>
</feature>
<feature type="region of interest" description="Disordered" evidence="2">
    <location>
        <begin position="83"/>
        <end position="117"/>
    </location>
</feature>
<keyword evidence="1" id="KW-0175">Coiled coil</keyword>
<evidence type="ECO:0000313" key="3">
    <source>
        <dbReference type="EnsemblMetazoa" id="Aqu2.1.13615_001"/>
    </source>
</evidence>
<feature type="compositionally biased region" description="Basic and acidic residues" evidence="2">
    <location>
        <begin position="801"/>
        <end position="811"/>
    </location>
</feature>
<evidence type="ECO:0000256" key="2">
    <source>
        <dbReference type="SAM" id="MobiDB-lite"/>
    </source>
</evidence>
<feature type="region of interest" description="Disordered" evidence="2">
    <location>
        <begin position="776"/>
        <end position="863"/>
    </location>
</feature>
<name>A0A1X7TGA9_AMPQE</name>
<dbReference type="AlphaFoldDB" id="A0A1X7TGA9"/>
<feature type="compositionally biased region" description="Low complexity" evidence="2">
    <location>
        <begin position="96"/>
        <end position="116"/>
    </location>
</feature>
<dbReference type="EnsemblMetazoa" id="Aqu2.1.13615_001">
    <property type="protein sequence ID" value="Aqu2.1.13615_001"/>
    <property type="gene ID" value="Aqu2.1.13615"/>
</dbReference>
<feature type="compositionally biased region" description="Polar residues" evidence="2">
    <location>
        <begin position="852"/>
        <end position="863"/>
    </location>
</feature>
<feature type="compositionally biased region" description="Acidic residues" evidence="2">
    <location>
        <begin position="791"/>
        <end position="800"/>
    </location>
</feature>
<evidence type="ECO:0008006" key="4">
    <source>
        <dbReference type="Google" id="ProtNLM"/>
    </source>
</evidence>
<accession>A0A1X7TGA9</accession>
<reference evidence="3" key="1">
    <citation type="submission" date="2017-05" db="UniProtKB">
        <authorList>
            <consortium name="EnsemblMetazoa"/>
        </authorList>
    </citation>
    <scope>IDENTIFICATION</scope>
</reference>
<dbReference type="InParanoid" id="A0A1X7TGA9"/>
<feature type="coiled-coil region" evidence="1">
    <location>
        <begin position="468"/>
        <end position="546"/>
    </location>
</feature>
<sequence>MDIPDDRLTVSELIEFHELLIKGQLEESLPLLDADTIRKIRNAVNDHEGMSLLIRAFEEHPTLLHEMRTTGIIKGSLHLKRKVKIPPPTAPKPHRPSLTTQPSQTESTSTPSTAPLVIQGTQSPEFITMKEILADLVDLGAGNAPVISQLNNHLFSSDLIPKAVYVTVGATGLNSYDRANKIFSSVLATLECHPNPNSVFSTLITSLQKVGLNDMASKLMEKLRTKGGSISIIGAEAVHQSLVQVQSQLMHVELHSINSSTVIELSSKDEVVCNIESLDDQFTGLLTKIRRRFIELVSNGKLEADDIAFYVKKCLGKELMLSEINICTIFNAITSNCSFFDFGVLKRLVHQFIPSSDDIHNELAKYIDRVNKFSESSQLKHIQTIIKEKLSSLPAAASPTTSNQTKPVVIKLNDRWEEMTIKSLKIVLQYYFGHFYDKLVGYAYNGSSVENEMYTYEINDLPTDEYIVSDNELTHKQLEELQKELKEEKIEKEELRIKIEDLQQELEQVSVQSEYTITQSELQSEIQKIKNENEAFQKQRKALILEYERLMSLLKDHNVEQKEETEIFQETETVQDSKEVKTQIETENKEYTNDTNKYVIIYLFIYYHFYTLALDKEIQFNYLVPSQDNLEGLSESQIAGKKLFLVQGDKPQLMNWEEYGLRISVAEDSLSASETVEVSVLALVGGHFKFPDNTRLVSAVYAISTSPLLKSLRIEMQHCIDLSDPSLSKYLKFAVAPVHTASLPYQFSLIEGGEFPAYQRYGWIERSKFCQLAIVGEEEEENGGGRNEERNGEEDGDSGDEGGKGKGETRGGEGQGAGGQEGGEAGGVGKSDREEEGNGLKGPVDCTEDSELSSSQSKTIVSTHSTGIPEATVYAGQVFYQRADKMRFAAVRDLNALHQYIKKEYSHAEFDQNITFKLQSPKGCIELIFKDEQQPEPTTGWRVKPHLMPCQIKEHEILGFGDISTAIPPSCLVSIYAENSPHTVPNLSYSVPLKGVQEQMEIVINRSLGNLLKQDAPHSVGTKDVPIPGSHNDLKKHLNDLKRFLSTSEAKFRDIANGCKEVQIIDSSQYDELFDGMNNQSLSKRVELFIGNITLLIELCPDHISTFLSILREQDHVVLSTLADRIAAS</sequence>
<organism evidence="3">
    <name type="scientific">Amphimedon queenslandica</name>
    <name type="common">Sponge</name>
    <dbReference type="NCBI Taxonomy" id="400682"/>
    <lineage>
        <taxon>Eukaryota</taxon>
        <taxon>Metazoa</taxon>
        <taxon>Porifera</taxon>
        <taxon>Demospongiae</taxon>
        <taxon>Heteroscleromorpha</taxon>
        <taxon>Haplosclerida</taxon>
        <taxon>Niphatidae</taxon>
        <taxon>Amphimedon</taxon>
    </lineage>
</organism>